<dbReference type="PANTHER" id="PTHR28021">
    <property type="entry name" value="PRESEQUENCE TRANSLOCATED-ASSOCIATED MOTOR SUBUNIT PAM17, MITOCHONDRIAL"/>
    <property type="match status" value="1"/>
</dbReference>
<keyword evidence="3 12" id="KW-0813">Transport</keyword>
<evidence type="ECO:0000256" key="3">
    <source>
        <dbReference type="ARBA" id="ARBA00022448"/>
    </source>
</evidence>
<name>A0A4Q2D4R1_9AGAR</name>
<keyword evidence="11" id="KW-0472">Membrane</keyword>
<keyword evidence="10 12" id="KW-0496">Mitochondrion</keyword>
<dbReference type="GO" id="GO:0030150">
    <property type="term" value="P:protein import into mitochondrial matrix"/>
    <property type="evidence" value="ECO:0007669"/>
    <property type="project" value="UniProtKB-UniRule"/>
</dbReference>
<keyword evidence="13" id="KW-0732">Signal</keyword>
<comment type="subcellular location">
    <subcellularLocation>
        <location evidence="1 12">Mitochondrion inner membrane</location>
        <topology evidence="1 12">Multi-pass membrane protein</topology>
    </subcellularLocation>
</comment>
<comment type="subunit">
    <text evidence="12">Component of the PAM complex.</text>
</comment>
<keyword evidence="4" id="KW-0812">Transmembrane</keyword>
<dbReference type="EMBL" id="SDEE01000712">
    <property type="protein sequence ID" value="RXW14367.1"/>
    <property type="molecule type" value="Genomic_DNA"/>
</dbReference>
<evidence type="ECO:0000256" key="4">
    <source>
        <dbReference type="ARBA" id="ARBA00022692"/>
    </source>
</evidence>
<keyword evidence="9 12" id="KW-0811">Translocation</keyword>
<proteinExistence type="inferred from homology"/>
<evidence type="ECO:0000313" key="14">
    <source>
        <dbReference type="EMBL" id="RXW14367.1"/>
    </source>
</evidence>
<protein>
    <recommendedName>
        <fullName evidence="12">Presequence translocated-associated motor subunit PAM17</fullName>
    </recommendedName>
</protein>
<keyword evidence="5 12" id="KW-0999">Mitochondrion inner membrane</keyword>
<dbReference type="InterPro" id="IPR013875">
    <property type="entry name" value="Pam17"/>
</dbReference>
<feature type="chain" id="PRO_5020419466" description="Presequence translocated-associated motor subunit PAM17" evidence="13">
    <location>
        <begin position="18"/>
        <end position="99"/>
    </location>
</feature>
<feature type="signal peptide" evidence="13">
    <location>
        <begin position="1"/>
        <end position="17"/>
    </location>
</feature>
<keyword evidence="7" id="KW-0809">Transit peptide</keyword>
<keyword evidence="6 12" id="KW-0653">Protein transport</keyword>
<evidence type="ECO:0000256" key="1">
    <source>
        <dbReference type="ARBA" id="ARBA00004448"/>
    </source>
</evidence>
<comment type="function">
    <text evidence="12">Component of the PAM complex, a complex required for the translocation of transit peptide-containing proteins from the inner membrane into the mitochondrial matrix in an ATP-dependent manner.</text>
</comment>
<dbReference type="OrthoDB" id="5970083at2759"/>
<reference evidence="14 15" key="1">
    <citation type="submission" date="2019-01" db="EMBL/GenBank/DDBJ databases">
        <title>Draft genome sequence of Psathyrella aberdarensis IHI B618.</title>
        <authorList>
            <person name="Buettner E."/>
            <person name="Kellner H."/>
        </authorList>
    </citation>
    <scope>NUCLEOTIDE SEQUENCE [LARGE SCALE GENOMIC DNA]</scope>
    <source>
        <strain evidence="14 15">IHI B618</strain>
    </source>
</reference>
<accession>A0A4Q2D4R1</accession>
<keyword evidence="8" id="KW-1133">Transmembrane helix</keyword>
<gene>
    <name evidence="14" type="ORF">EST38_g11487</name>
</gene>
<dbReference type="GO" id="GO:0001405">
    <property type="term" value="C:PAM complex, Tim23 associated import motor"/>
    <property type="evidence" value="ECO:0007669"/>
    <property type="project" value="UniProtKB-UniRule"/>
</dbReference>
<keyword evidence="15" id="KW-1185">Reference proteome</keyword>
<evidence type="ECO:0000256" key="5">
    <source>
        <dbReference type="ARBA" id="ARBA00022792"/>
    </source>
</evidence>
<evidence type="ECO:0000256" key="6">
    <source>
        <dbReference type="ARBA" id="ARBA00022927"/>
    </source>
</evidence>
<evidence type="ECO:0000256" key="7">
    <source>
        <dbReference type="ARBA" id="ARBA00022946"/>
    </source>
</evidence>
<sequence>MVYGFLTLGCLGAGALAGPTIGGSLWRFTHRNQVDLIDEKEREFLSRIAKNRVDVSLQTATAPVPDYYGERIGSLHQYRQWLRDQNKYRRKVVLPEKED</sequence>
<evidence type="ECO:0000256" key="10">
    <source>
        <dbReference type="ARBA" id="ARBA00023128"/>
    </source>
</evidence>
<organism evidence="14 15">
    <name type="scientific">Candolleomyces aberdarensis</name>
    <dbReference type="NCBI Taxonomy" id="2316362"/>
    <lineage>
        <taxon>Eukaryota</taxon>
        <taxon>Fungi</taxon>
        <taxon>Dikarya</taxon>
        <taxon>Basidiomycota</taxon>
        <taxon>Agaricomycotina</taxon>
        <taxon>Agaricomycetes</taxon>
        <taxon>Agaricomycetidae</taxon>
        <taxon>Agaricales</taxon>
        <taxon>Agaricineae</taxon>
        <taxon>Psathyrellaceae</taxon>
        <taxon>Candolleomyces</taxon>
    </lineage>
</organism>
<evidence type="ECO:0000256" key="12">
    <source>
        <dbReference type="RuleBase" id="RU367146"/>
    </source>
</evidence>
<evidence type="ECO:0000313" key="15">
    <source>
        <dbReference type="Proteomes" id="UP000290288"/>
    </source>
</evidence>
<evidence type="ECO:0000256" key="2">
    <source>
        <dbReference type="ARBA" id="ARBA00006837"/>
    </source>
</evidence>
<dbReference type="Pfam" id="PF08566">
    <property type="entry name" value="Pam17"/>
    <property type="match status" value="1"/>
</dbReference>
<dbReference type="AlphaFoldDB" id="A0A4Q2D4R1"/>
<dbReference type="Proteomes" id="UP000290288">
    <property type="component" value="Unassembled WGS sequence"/>
</dbReference>
<evidence type="ECO:0000256" key="11">
    <source>
        <dbReference type="ARBA" id="ARBA00023136"/>
    </source>
</evidence>
<comment type="similarity">
    <text evidence="2 12">Belongs to the PAM17 family.</text>
</comment>
<evidence type="ECO:0000256" key="8">
    <source>
        <dbReference type="ARBA" id="ARBA00022989"/>
    </source>
</evidence>
<dbReference type="PANTHER" id="PTHR28021:SF1">
    <property type="entry name" value="PRESEQUENCE TRANSLOCATED-ASSOCIATED MOTOR SUBUNIT PAM17, MITOCHONDRIAL"/>
    <property type="match status" value="1"/>
</dbReference>
<dbReference type="STRING" id="2316362.A0A4Q2D4R1"/>
<evidence type="ECO:0000256" key="9">
    <source>
        <dbReference type="ARBA" id="ARBA00023010"/>
    </source>
</evidence>
<evidence type="ECO:0000256" key="13">
    <source>
        <dbReference type="SAM" id="SignalP"/>
    </source>
</evidence>
<comment type="caution">
    <text evidence="14">The sequence shown here is derived from an EMBL/GenBank/DDBJ whole genome shotgun (WGS) entry which is preliminary data.</text>
</comment>